<keyword evidence="5 7" id="KW-1133">Transmembrane helix</keyword>
<keyword evidence="6 7" id="KW-0472">Membrane</keyword>
<feature type="transmembrane region" description="Helical" evidence="7">
    <location>
        <begin position="122"/>
        <end position="142"/>
    </location>
</feature>
<dbReference type="PANTHER" id="PTHR30193:SF44">
    <property type="entry name" value="LACTOSE TRANSPORT SYSTEM PERMEASE PROTEIN LACF"/>
    <property type="match status" value="1"/>
</dbReference>
<evidence type="ECO:0000256" key="2">
    <source>
        <dbReference type="ARBA" id="ARBA00022448"/>
    </source>
</evidence>
<dbReference type="EMBL" id="BAAANY010000043">
    <property type="protein sequence ID" value="GAA1719581.1"/>
    <property type="molecule type" value="Genomic_DNA"/>
</dbReference>
<dbReference type="RefSeq" id="WP_163570149.1">
    <property type="nucleotide sequence ID" value="NZ_BAAANY010000043.1"/>
</dbReference>
<sequence>MAAAGLIPRVRRRSLGPRHVVGQRRWTPYLFMLPGLVLFALMFGWPAFISLQMSVSSYRIVTPVSFVGLQNFVGLAGDPQFHHAIANTFLFMAMFLPFAVVLPLFLAMLVNRPLRGIHAFRAAYYLPVVTSMVAVAVAWRYLLSQEGVLNWLLSLVGLGPIDFLLDTHWALPALAIVEGWKNMGLFMVIYLAALQGVPREQLEAATVDGAGAARRLWHIVLPAILPYVTVTLTLGMLESTRSFESIYVLTRGGPQDSTLTLGYYIWHIAFEKYDVGYASAAGLVLWLIMIALALANQRLTRRRDA</sequence>
<keyword evidence="2 7" id="KW-0813">Transport</keyword>
<dbReference type="InterPro" id="IPR000515">
    <property type="entry name" value="MetI-like"/>
</dbReference>
<feature type="transmembrane region" description="Helical" evidence="7">
    <location>
        <begin position="216"/>
        <end position="237"/>
    </location>
</feature>
<evidence type="ECO:0000256" key="5">
    <source>
        <dbReference type="ARBA" id="ARBA00022989"/>
    </source>
</evidence>
<dbReference type="InterPro" id="IPR035906">
    <property type="entry name" value="MetI-like_sf"/>
</dbReference>
<comment type="subcellular location">
    <subcellularLocation>
        <location evidence="1 7">Cell membrane</location>
        <topology evidence="1 7">Multi-pass membrane protein</topology>
    </subcellularLocation>
</comment>
<organism evidence="9 10">
    <name type="scientific">Fodinicola feengrottensis</name>
    <dbReference type="NCBI Taxonomy" id="435914"/>
    <lineage>
        <taxon>Bacteria</taxon>
        <taxon>Bacillati</taxon>
        <taxon>Actinomycetota</taxon>
        <taxon>Actinomycetes</taxon>
        <taxon>Mycobacteriales</taxon>
        <taxon>Fodinicola</taxon>
    </lineage>
</organism>
<protein>
    <submittedName>
        <fullName evidence="9">Sugar ABC transporter permease</fullName>
    </submittedName>
</protein>
<reference evidence="9 10" key="1">
    <citation type="journal article" date="2019" name="Int. J. Syst. Evol. Microbiol.">
        <title>The Global Catalogue of Microorganisms (GCM) 10K type strain sequencing project: providing services to taxonomists for standard genome sequencing and annotation.</title>
        <authorList>
            <consortium name="The Broad Institute Genomics Platform"/>
            <consortium name="The Broad Institute Genome Sequencing Center for Infectious Disease"/>
            <person name="Wu L."/>
            <person name="Ma J."/>
        </authorList>
    </citation>
    <scope>NUCLEOTIDE SEQUENCE [LARGE SCALE GENOMIC DNA]</scope>
    <source>
        <strain evidence="9 10">JCM 14718</strain>
    </source>
</reference>
<accession>A0ABN2J7I3</accession>
<dbReference type="SUPFAM" id="SSF161098">
    <property type="entry name" value="MetI-like"/>
    <property type="match status" value="1"/>
</dbReference>
<dbReference type="PROSITE" id="PS50928">
    <property type="entry name" value="ABC_TM1"/>
    <property type="match status" value="1"/>
</dbReference>
<proteinExistence type="inferred from homology"/>
<keyword evidence="3" id="KW-1003">Cell membrane</keyword>
<gene>
    <name evidence="9" type="ORF">GCM10009765_79920</name>
</gene>
<dbReference type="InterPro" id="IPR051393">
    <property type="entry name" value="ABC_transporter_permease"/>
</dbReference>
<evidence type="ECO:0000256" key="3">
    <source>
        <dbReference type="ARBA" id="ARBA00022475"/>
    </source>
</evidence>
<feature type="domain" description="ABC transmembrane type-1" evidence="8">
    <location>
        <begin position="85"/>
        <end position="296"/>
    </location>
</feature>
<evidence type="ECO:0000313" key="9">
    <source>
        <dbReference type="EMBL" id="GAA1719581.1"/>
    </source>
</evidence>
<keyword evidence="4 7" id="KW-0812">Transmembrane</keyword>
<dbReference type="Gene3D" id="1.10.3720.10">
    <property type="entry name" value="MetI-like"/>
    <property type="match status" value="1"/>
</dbReference>
<comment type="caution">
    <text evidence="9">The sequence shown here is derived from an EMBL/GenBank/DDBJ whole genome shotgun (WGS) entry which is preliminary data.</text>
</comment>
<keyword evidence="10" id="KW-1185">Reference proteome</keyword>
<comment type="similarity">
    <text evidence="7">Belongs to the binding-protein-dependent transport system permease family.</text>
</comment>
<dbReference type="Pfam" id="PF00528">
    <property type="entry name" value="BPD_transp_1"/>
    <property type="match status" value="1"/>
</dbReference>
<evidence type="ECO:0000256" key="1">
    <source>
        <dbReference type="ARBA" id="ARBA00004651"/>
    </source>
</evidence>
<evidence type="ECO:0000259" key="8">
    <source>
        <dbReference type="PROSITE" id="PS50928"/>
    </source>
</evidence>
<evidence type="ECO:0000256" key="6">
    <source>
        <dbReference type="ARBA" id="ARBA00023136"/>
    </source>
</evidence>
<dbReference type="CDD" id="cd06261">
    <property type="entry name" value="TM_PBP2"/>
    <property type="match status" value="1"/>
</dbReference>
<feature type="transmembrane region" description="Helical" evidence="7">
    <location>
        <begin position="275"/>
        <end position="295"/>
    </location>
</feature>
<evidence type="ECO:0000256" key="4">
    <source>
        <dbReference type="ARBA" id="ARBA00022692"/>
    </source>
</evidence>
<evidence type="ECO:0000313" key="10">
    <source>
        <dbReference type="Proteomes" id="UP001500618"/>
    </source>
</evidence>
<feature type="transmembrane region" description="Helical" evidence="7">
    <location>
        <begin position="89"/>
        <end position="110"/>
    </location>
</feature>
<dbReference type="PANTHER" id="PTHR30193">
    <property type="entry name" value="ABC TRANSPORTER PERMEASE PROTEIN"/>
    <property type="match status" value="1"/>
</dbReference>
<name>A0ABN2J7I3_9ACTN</name>
<feature type="transmembrane region" description="Helical" evidence="7">
    <location>
        <begin position="29"/>
        <end position="48"/>
    </location>
</feature>
<dbReference type="Proteomes" id="UP001500618">
    <property type="component" value="Unassembled WGS sequence"/>
</dbReference>
<evidence type="ECO:0000256" key="7">
    <source>
        <dbReference type="RuleBase" id="RU363032"/>
    </source>
</evidence>